<name>A0A1X1WAA9_MYCIR</name>
<dbReference type="RefSeq" id="WP_085177861.1">
    <property type="nucleotide sequence ID" value="NZ_LQPC01000051.1"/>
</dbReference>
<dbReference type="Gene3D" id="3.30.530.20">
    <property type="match status" value="1"/>
</dbReference>
<dbReference type="EMBL" id="LQPC01000051">
    <property type="protein sequence ID" value="ORV83543.1"/>
    <property type="molecule type" value="Genomic_DNA"/>
</dbReference>
<dbReference type="AlphaFoldDB" id="A0A1X1WAA9"/>
<comment type="caution">
    <text evidence="1">The sequence shown here is derived from an EMBL/GenBank/DDBJ whole genome shotgun (WGS) entry which is preliminary data.</text>
</comment>
<dbReference type="CDD" id="cd07821">
    <property type="entry name" value="PYR_PYL_RCAR_like"/>
    <property type="match status" value="1"/>
</dbReference>
<accession>A0A1X1WAA9</accession>
<dbReference type="InterPro" id="IPR019587">
    <property type="entry name" value="Polyketide_cyclase/dehydratase"/>
</dbReference>
<dbReference type="Pfam" id="PF10604">
    <property type="entry name" value="Polyketide_cyc2"/>
    <property type="match status" value="1"/>
</dbReference>
<dbReference type="InterPro" id="IPR023393">
    <property type="entry name" value="START-like_dom_sf"/>
</dbReference>
<protein>
    <submittedName>
        <fullName evidence="1">Cyclase</fullName>
    </submittedName>
</protein>
<proteinExistence type="predicted"/>
<evidence type="ECO:0000313" key="1">
    <source>
        <dbReference type="EMBL" id="ORV83543.1"/>
    </source>
</evidence>
<gene>
    <name evidence="1" type="ORF">AWC12_25700</name>
</gene>
<evidence type="ECO:0000313" key="2">
    <source>
        <dbReference type="Proteomes" id="UP000193622"/>
    </source>
</evidence>
<reference evidence="1 2" key="1">
    <citation type="submission" date="2016-01" db="EMBL/GenBank/DDBJ databases">
        <title>The new phylogeny of the genus Mycobacterium.</title>
        <authorList>
            <person name="Tarcisio F."/>
            <person name="Conor M."/>
            <person name="Antonella G."/>
            <person name="Elisabetta G."/>
            <person name="Giulia F.S."/>
            <person name="Sara T."/>
            <person name="Anna F."/>
            <person name="Clotilde B."/>
            <person name="Roberto B."/>
            <person name="Veronica D.S."/>
            <person name="Fabio R."/>
            <person name="Monica P."/>
            <person name="Olivier J."/>
            <person name="Enrico T."/>
            <person name="Nicola S."/>
        </authorList>
    </citation>
    <scope>NUCLEOTIDE SEQUENCE [LARGE SCALE GENOMIC DNA]</scope>
    <source>
        <strain evidence="1 2">DSM 45541</strain>
    </source>
</reference>
<organism evidence="1 2">
    <name type="scientific">Mycolicibacterium iranicum</name>
    <name type="common">Mycobacterium iranicum</name>
    <dbReference type="NCBI Taxonomy" id="912594"/>
    <lineage>
        <taxon>Bacteria</taxon>
        <taxon>Bacillati</taxon>
        <taxon>Actinomycetota</taxon>
        <taxon>Actinomycetes</taxon>
        <taxon>Mycobacteriales</taxon>
        <taxon>Mycobacteriaceae</taxon>
        <taxon>Mycolicibacterium</taxon>
    </lineage>
</organism>
<dbReference type="Proteomes" id="UP000193622">
    <property type="component" value="Unassembled WGS sequence"/>
</dbReference>
<dbReference type="SUPFAM" id="SSF55961">
    <property type="entry name" value="Bet v1-like"/>
    <property type="match status" value="1"/>
</dbReference>
<sequence>MTDVSRSRELAAEPSAVWAILADFGSLSAWADGVDHSCLLNDEPREIGLTRRVQSGRDTFVETITVFDPPHLLAYDIHGVPRRFTVSNRWDLRPHGGRGTTVTLTSTVAMKAGILRPVGECVFAEMMARRSETLLSSLARALGGTS</sequence>